<feature type="compositionally biased region" description="Basic residues" evidence="10">
    <location>
        <begin position="571"/>
        <end position="583"/>
    </location>
</feature>
<evidence type="ECO:0000256" key="9">
    <source>
        <dbReference type="PROSITE-ProRule" id="PRU00047"/>
    </source>
</evidence>
<dbReference type="GO" id="GO:0071039">
    <property type="term" value="P:nuclear polyadenylation-dependent CUT catabolic process"/>
    <property type="evidence" value="ECO:0007669"/>
    <property type="project" value="TreeGrafter"/>
</dbReference>
<name>V4AE42_LOTGI</name>
<feature type="compositionally biased region" description="Polar residues" evidence="10">
    <location>
        <begin position="192"/>
        <end position="204"/>
    </location>
</feature>
<dbReference type="InterPro" id="IPR003657">
    <property type="entry name" value="WRKY_dom"/>
</dbReference>
<dbReference type="OMA" id="HFGHACI"/>
<evidence type="ECO:0000256" key="3">
    <source>
        <dbReference type="ARBA" id="ARBA00022737"/>
    </source>
</evidence>
<feature type="domain" description="CCHC-type" evidence="11">
    <location>
        <begin position="295"/>
        <end position="311"/>
    </location>
</feature>
<evidence type="ECO:0000256" key="8">
    <source>
        <dbReference type="ARBA" id="ARBA00043023"/>
    </source>
</evidence>
<evidence type="ECO:0000313" key="14">
    <source>
        <dbReference type="Proteomes" id="UP000030746"/>
    </source>
</evidence>
<dbReference type="GO" id="GO:0071037">
    <property type="term" value="P:nuclear polyadenylation-dependent snRNA catabolic process"/>
    <property type="evidence" value="ECO:0007669"/>
    <property type="project" value="TreeGrafter"/>
</dbReference>
<feature type="compositionally biased region" description="Basic and acidic residues" evidence="10">
    <location>
        <begin position="102"/>
        <end position="124"/>
    </location>
</feature>
<dbReference type="InterPro" id="IPR036875">
    <property type="entry name" value="Znf_CCHC_sf"/>
</dbReference>
<dbReference type="InterPro" id="IPR051644">
    <property type="entry name" value="TRAMP_AT-DNA-binding"/>
</dbReference>
<feature type="compositionally biased region" description="Basic and acidic residues" evidence="10">
    <location>
        <begin position="153"/>
        <end position="165"/>
    </location>
</feature>
<dbReference type="GO" id="GO:0071038">
    <property type="term" value="P:TRAMP-dependent tRNA surveillance pathway"/>
    <property type="evidence" value="ECO:0007669"/>
    <property type="project" value="TreeGrafter"/>
</dbReference>
<dbReference type="AlphaFoldDB" id="V4AE42"/>
<comment type="subcellular location">
    <subcellularLocation>
        <location evidence="1">Nucleus</location>
    </subcellularLocation>
</comment>
<evidence type="ECO:0000256" key="4">
    <source>
        <dbReference type="ARBA" id="ARBA00022771"/>
    </source>
</evidence>
<evidence type="ECO:0000256" key="7">
    <source>
        <dbReference type="ARBA" id="ARBA00041190"/>
    </source>
</evidence>
<dbReference type="PANTHER" id="PTHR46543:SF1">
    <property type="entry name" value="ZINC FINGER CCHC DOMAIN-CONTAINING PROTEIN 7"/>
    <property type="match status" value="1"/>
</dbReference>
<sequence length="583" mass="67336">MEDNLINHYDIESLCDSDREELEHALYSQIHYDTGDKSIDYTNYVYSPSFISTSTPQVSLKTDEHGLLAGTLNNENCKIEKKAKGSPKHLKTDNEFILNHTAKDCKNSPKSSNEKKHVSSDLKSKTLKQKLSESTVSSNNINIKNSKQKRVKLRNDMSDEDEKRESKYKLYSLHNRTKPSHTATVIIDSDLENTGSDNSSVLTISDSDMSDSDSSSMCSKIFTKDSKLPDIQLNIDNDNSDNGNDDIDDILSVADHSSSDEDDEDEKWHVSEQDILGSQPEIFRYYKYDAVKNVRCKNCREKGHLSRDCPKPKVIVCYLCGNRNHVSTACPEPLCYNCSQPGHISSECTQSQYKWYIKCSRCDMPGHQHEYCPDNWRRFHVTTVGEPKEVKVKINPRKFCCNCGSYKHFGYKCNKPPMSSHAQITYPFIVSYKPPVIKKQKLSTKKYFHDDDQVLEPVFKKKKIQLVGFDEKTRKEKNMKIKPMKNIEMKSPDPLKNFKKIMKDYKSVEDKDNKNNKKKQKGQKLRNIREKSAFVKFAKKSNLDDKLFLYTDKHLNRKNKVNSKNKFEKQGKKKKTRKGKKVI</sequence>
<dbReference type="GO" id="GO:0071031">
    <property type="term" value="P:nuclear mRNA surveillance of mRNA 3'-end processing"/>
    <property type="evidence" value="ECO:0007669"/>
    <property type="project" value="TreeGrafter"/>
</dbReference>
<proteinExistence type="predicted"/>
<dbReference type="KEGG" id="lgi:LOTGIDRAFT_232781"/>
<feature type="region of interest" description="Disordered" evidence="10">
    <location>
        <begin position="556"/>
        <end position="583"/>
    </location>
</feature>
<dbReference type="Proteomes" id="UP000030746">
    <property type="component" value="Unassembled WGS sequence"/>
</dbReference>
<dbReference type="GeneID" id="20249044"/>
<keyword evidence="5" id="KW-0862">Zinc</keyword>
<feature type="region of interest" description="Disordered" evidence="10">
    <location>
        <begin position="102"/>
        <end position="165"/>
    </location>
</feature>
<keyword evidence="3" id="KW-0677">Repeat</keyword>
<feature type="domain" description="CCHC-type" evidence="11">
    <location>
        <begin position="317"/>
        <end position="332"/>
    </location>
</feature>
<feature type="region of interest" description="Disordered" evidence="10">
    <location>
        <begin position="184"/>
        <end position="216"/>
    </location>
</feature>
<dbReference type="InterPro" id="IPR001878">
    <property type="entry name" value="Znf_CCHC"/>
</dbReference>
<dbReference type="GO" id="GO:0008270">
    <property type="term" value="F:zinc ion binding"/>
    <property type="evidence" value="ECO:0007669"/>
    <property type="project" value="UniProtKB-KW"/>
</dbReference>
<dbReference type="STRING" id="225164.V4AE42"/>
<evidence type="ECO:0000259" key="12">
    <source>
        <dbReference type="PROSITE" id="PS50811"/>
    </source>
</evidence>
<dbReference type="Pfam" id="PF00098">
    <property type="entry name" value="zf-CCHC"/>
    <property type="match status" value="2"/>
</dbReference>
<dbReference type="CTD" id="20249044"/>
<accession>V4AE42</accession>
<evidence type="ECO:0000256" key="5">
    <source>
        <dbReference type="ARBA" id="ARBA00022833"/>
    </source>
</evidence>
<gene>
    <name evidence="13" type="ORF">LOTGIDRAFT_232781</name>
</gene>
<keyword evidence="2" id="KW-0479">Metal-binding</keyword>
<dbReference type="GO" id="GO:0071035">
    <property type="term" value="P:nuclear polyadenylation-dependent rRNA catabolic process"/>
    <property type="evidence" value="ECO:0007669"/>
    <property type="project" value="TreeGrafter"/>
</dbReference>
<dbReference type="PROSITE" id="PS50158">
    <property type="entry name" value="ZF_CCHC"/>
    <property type="match status" value="3"/>
</dbReference>
<reference evidence="13 14" key="1">
    <citation type="journal article" date="2013" name="Nature">
        <title>Insights into bilaterian evolution from three spiralian genomes.</title>
        <authorList>
            <person name="Simakov O."/>
            <person name="Marletaz F."/>
            <person name="Cho S.J."/>
            <person name="Edsinger-Gonzales E."/>
            <person name="Havlak P."/>
            <person name="Hellsten U."/>
            <person name="Kuo D.H."/>
            <person name="Larsson T."/>
            <person name="Lv J."/>
            <person name="Arendt D."/>
            <person name="Savage R."/>
            <person name="Osoegawa K."/>
            <person name="de Jong P."/>
            <person name="Grimwood J."/>
            <person name="Chapman J.A."/>
            <person name="Shapiro H."/>
            <person name="Aerts A."/>
            <person name="Otillar R.P."/>
            <person name="Terry A.Y."/>
            <person name="Boore J.L."/>
            <person name="Grigoriev I.V."/>
            <person name="Lindberg D.R."/>
            <person name="Seaver E.C."/>
            <person name="Weisblat D.A."/>
            <person name="Putnam N.H."/>
            <person name="Rokhsar D.S."/>
        </authorList>
    </citation>
    <scope>NUCLEOTIDE SEQUENCE [LARGE SCALE GENOMIC DNA]</scope>
</reference>
<dbReference type="SMART" id="SM00343">
    <property type="entry name" value="ZnF_C2HC"/>
    <property type="match status" value="5"/>
</dbReference>
<dbReference type="GO" id="GO:0071036">
    <property type="term" value="P:nuclear polyadenylation-dependent snoRNA catabolic process"/>
    <property type="evidence" value="ECO:0007669"/>
    <property type="project" value="TreeGrafter"/>
</dbReference>
<keyword evidence="4 9" id="KW-0863">Zinc-finger</keyword>
<organism evidence="13 14">
    <name type="scientific">Lottia gigantea</name>
    <name type="common">Giant owl limpet</name>
    <dbReference type="NCBI Taxonomy" id="225164"/>
    <lineage>
        <taxon>Eukaryota</taxon>
        <taxon>Metazoa</taxon>
        <taxon>Spiralia</taxon>
        <taxon>Lophotrochozoa</taxon>
        <taxon>Mollusca</taxon>
        <taxon>Gastropoda</taxon>
        <taxon>Patellogastropoda</taxon>
        <taxon>Lottioidea</taxon>
        <taxon>Lottiidae</taxon>
        <taxon>Lottia</taxon>
    </lineage>
</organism>
<evidence type="ECO:0000313" key="13">
    <source>
        <dbReference type="EMBL" id="ESO93375.1"/>
    </source>
</evidence>
<dbReference type="GO" id="GO:0031499">
    <property type="term" value="C:TRAMP complex"/>
    <property type="evidence" value="ECO:0007669"/>
    <property type="project" value="TreeGrafter"/>
</dbReference>
<dbReference type="SUPFAM" id="SSF57756">
    <property type="entry name" value="Retrovirus zinc finger-like domains"/>
    <property type="match status" value="2"/>
</dbReference>
<dbReference type="GO" id="GO:0003723">
    <property type="term" value="F:RNA binding"/>
    <property type="evidence" value="ECO:0007669"/>
    <property type="project" value="TreeGrafter"/>
</dbReference>
<dbReference type="RefSeq" id="XP_009056069.1">
    <property type="nucleotide sequence ID" value="XM_009057821.1"/>
</dbReference>
<feature type="compositionally biased region" description="Basic residues" evidence="10">
    <location>
        <begin position="516"/>
        <end position="526"/>
    </location>
</feature>
<evidence type="ECO:0000256" key="2">
    <source>
        <dbReference type="ARBA" id="ARBA00022723"/>
    </source>
</evidence>
<feature type="domain" description="WRKY" evidence="12">
    <location>
        <begin position="257"/>
        <end position="328"/>
    </location>
</feature>
<dbReference type="OrthoDB" id="5592120at2759"/>
<dbReference type="Gene3D" id="4.10.60.10">
    <property type="entry name" value="Zinc finger, CCHC-type"/>
    <property type="match status" value="2"/>
</dbReference>
<evidence type="ECO:0000256" key="6">
    <source>
        <dbReference type="ARBA" id="ARBA00023242"/>
    </source>
</evidence>
<evidence type="ECO:0000256" key="10">
    <source>
        <dbReference type="SAM" id="MobiDB-lite"/>
    </source>
</evidence>
<evidence type="ECO:0000256" key="1">
    <source>
        <dbReference type="ARBA" id="ARBA00004123"/>
    </source>
</evidence>
<dbReference type="EMBL" id="KB201931">
    <property type="protein sequence ID" value="ESO93375.1"/>
    <property type="molecule type" value="Genomic_DNA"/>
</dbReference>
<protein>
    <recommendedName>
        <fullName evidence="7">Zinc finger CCHC domain-containing protein 7</fullName>
    </recommendedName>
    <alternativeName>
        <fullName evidence="8">TRAMP-like complex RNA-binding factor ZCCHC7</fullName>
    </alternativeName>
</protein>
<dbReference type="PROSITE" id="PS50811">
    <property type="entry name" value="WRKY"/>
    <property type="match status" value="1"/>
</dbReference>
<keyword evidence="6" id="KW-0539">Nucleus</keyword>
<feature type="region of interest" description="Disordered" evidence="10">
    <location>
        <begin position="506"/>
        <end position="527"/>
    </location>
</feature>
<feature type="compositionally biased region" description="Basic and acidic residues" evidence="10">
    <location>
        <begin position="506"/>
        <end position="515"/>
    </location>
</feature>
<dbReference type="HOGENOM" id="CLU_467931_0_0_1"/>
<feature type="domain" description="CCHC-type" evidence="11">
    <location>
        <begin position="335"/>
        <end position="350"/>
    </location>
</feature>
<dbReference type="GO" id="GO:0043565">
    <property type="term" value="F:sequence-specific DNA binding"/>
    <property type="evidence" value="ECO:0007669"/>
    <property type="project" value="InterPro"/>
</dbReference>
<dbReference type="PANTHER" id="PTHR46543">
    <property type="entry name" value="ZINC FINGER CCHC DOMAIN-CONTAINING PROTEIN 7"/>
    <property type="match status" value="1"/>
</dbReference>
<keyword evidence="14" id="KW-1185">Reference proteome</keyword>
<evidence type="ECO:0000259" key="11">
    <source>
        <dbReference type="PROSITE" id="PS50158"/>
    </source>
</evidence>
<dbReference type="GO" id="GO:0003700">
    <property type="term" value="F:DNA-binding transcription factor activity"/>
    <property type="evidence" value="ECO:0007669"/>
    <property type="project" value="InterPro"/>
</dbReference>